<feature type="domain" description="Glutamate--cysteine ligase" evidence="10">
    <location>
        <begin position="10"/>
        <end position="387"/>
    </location>
</feature>
<dbReference type="Proteomes" id="UP000197717">
    <property type="component" value="Chromosome"/>
</dbReference>
<evidence type="ECO:0000256" key="2">
    <source>
        <dbReference type="ARBA" id="ARBA00008772"/>
    </source>
</evidence>
<evidence type="ECO:0000256" key="5">
    <source>
        <dbReference type="ARBA" id="ARBA00022741"/>
    </source>
</evidence>
<dbReference type="EC" id="6.3.2.2" evidence="8"/>
<dbReference type="RefSeq" id="WP_088767830.1">
    <property type="nucleotide sequence ID" value="NZ_CP022133.1"/>
</dbReference>
<reference evidence="11 12" key="1">
    <citation type="submission" date="2017-06" db="EMBL/GenBank/DDBJ databases">
        <title>Complete genome sequence of Idiomarina piscisalsi strain 10PY1A isolated from soil of Soudi Arabia.</title>
        <authorList>
            <person name="Kim M.-C."/>
            <person name="Jung B.K."/>
            <person name="Budiyanto F."/>
            <person name="Nzila A."/>
            <person name="Shin J.-H."/>
        </authorList>
    </citation>
    <scope>NUCLEOTIDE SEQUENCE [LARGE SCALE GENOMIC DNA]</scope>
    <source>
        <strain evidence="11 12">10PY1A</strain>
    </source>
</reference>
<accession>A0ABN5ARK5</accession>
<evidence type="ECO:0000256" key="6">
    <source>
        <dbReference type="ARBA" id="ARBA00022840"/>
    </source>
</evidence>
<dbReference type="InterPro" id="IPR007370">
    <property type="entry name" value="Glu_cys_ligase"/>
</dbReference>
<dbReference type="PANTHER" id="PTHR38761">
    <property type="entry name" value="GLUTAMATE--CYSTEINE LIGASE"/>
    <property type="match status" value="1"/>
</dbReference>
<dbReference type="PANTHER" id="PTHR38761:SF1">
    <property type="entry name" value="GLUTAMATE--CYSTEINE LIGASE"/>
    <property type="match status" value="1"/>
</dbReference>
<dbReference type="HAMAP" id="MF_00578">
    <property type="entry name" value="Glu_cys_ligase"/>
    <property type="match status" value="1"/>
</dbReference>
<evidence type="ECO:0000256" key="7">
    <source>
        <dbReference type="ARBA" id="ARBA00048819"/>
    </source>
</evidence>
<evidence type="ECO:0000256" key="8">
    <source>
        <dbReference type="HAMAP-Rule" id="MF_00578"/>
    </source>
</evidence>
<keyword evidence="4 8" id="KW-0317">Glutathione biosynthesis</keyword>
<dbReference type="GO" id="GO:0016874">
    <property type="term" value="F:ligase activity"/>
    <property type="evidence" value="ECO:0007669"/>
    <property type="project" value="UniProtKB-KW"/>
</dbReference>
<comment type="catalytic activity">
    <reaction evidence="7 8 9">
        <text>L-cysteine + L-glutamate + ATP = gamma-L-glutamyl-L-cysteine + ADP + phosphate + H(+)</text>
        <dbReference type="Rhea" id="RHEA:13285"/>
        <dbReference type="ChEBI" id="CHEBI:15378"/>
        <dbReference type="ChEBI" id="CHEBI:29985"/>
        <dbReference type="ChEBI" id="CHEBI:30616"/>
        <dbReference type="ChEBI" id="CHEBI:35235"/>
        <dbReference type="ChEBI" id="CHEBI:43474"/>
        <dbReference type="ChEBI" id="CHEBI:58173"/>
        <dbReference type="ChEBI" id="CHEBI:456216"/>
        <dbReference type="EC" id="6.3.2.2"/>
    </reaction>
</comment>
<keyword evidence="3 8" id="KW-0436">Ligase</keyword>
<protein>
    <recommendedName>
        <fullName evidence="8">Glutamate--cysteine ligase</fullName>
        <ecNumber evidence="8">6.3.2.2</ecNumber>
    </recommendedName>
    <alternativeName>
        <fullName evidence="8">Gamma-ECS</fullName>
        <shortName evidence="8">GCS</shortName>
    </alternativeName>
    <alternativeName>
        <fullName evidence="8">Gamma-glutamylcysteine synthetase</fullName>
    </alternativeName>
</protein>
<dbReference type="Gene3D" id="3.30.590.20">
    <property type="match status" value="1"/>
</dbReference>
<gene>
    <name evidence="8" type="primary">gshA</name>
    <name evidence="11" type="ORF">CEW91_04400</name>
</gene>
<evidence type="ECO:0000256" key="4">
    <source>
        <dbReference type="ARBA" id="ARBA00022684"/>
    </source>
</evidence>
<comment type="similarity">
    <text evidence="2 8">Belongs to the glutamate--cysteine ligase type 1 family. Type 1 subfamily.</text>
</comment>
<evidence type="ECO:0000259" key="10">
    <source>
        <dbReference type="Pfam" id="PF04262"/>
    </source>
</evidence>
<keyword evidence="5 8" id="KW-0547">Nucleotide-binding</keyword>
<comment type="pathway">
    <text evidence="1 8 9">Sulfur metabolism; glutathione biosynthesis; glutathione from L-cysteine and L-glutamate: step 1/2.</text>
</comment>
<dbReference type="EMBL" id="CP022133">
    <property type="protein sequence ID" value="ASG65421.1"/>
    <property type="molecule type" value="Genomic_DNA"/>
</dbReference>
<evidence type="ECO:0000256" key="9">
    <source>
        <dbReference type="RuleBase" id="RU004391"/>
    </source>
</evidence>
<evidence type="ECO:0000256" key="1">
    <source>
        <dbReference type="ARBA" id="ARBA00005006"/>
    </source>
</evidence>
<dbReference type="NCBIfam" id="TIGR01434">
    <property type="entry name" value="glu_cys_ligase"/>
    <property type="match status" value="1"/>
</dbReference>
<organism evidence="11 12">
    <name type="scientific">Idiomarina piscisalsi</name>
    <dbReference type="NCBI Taxonomy" id="1096243"/>
    <lineage>
        <taxon>Bacteria</taxon>
        <taxon>Pseudomonadati</taxon>
        <taxon>Pseudomonadota</taxon>
        <taxon>Gammaproteobacteria</taxon>
        <taxon>Alteromonadales</taxon>
        <taxon>Idiomarinaceae</taxon>
        <taxon>Idiomarina</taxon>
    </lineage>
</organism>
<dbReference type="InterPro" id="IPR014746">
    <property type="entry name" value="Gln_synth/guanido_kin_cat_dom"/>
</dbReference>
<dbReference type="InterPro" id="IPR006334">
    <property type="entry name" value="Glut_cys_ligase"/>
</dbReference>
<dbReference type="Pfam" id="PF04262">
    <property type="entry name" value="Glu_cys_ligase"/>
    <property type="match status" value="1"/>
</dbReference>
<evidence type="ECO:0000256" key="3">
    <source>
        <dbReference type="ARBA" id="ARBA00022598"/>
    </source>
</evidence>
<name>A0ABN5ARK5_9GAMM</name>
<evidence type="ECO:0000313" key="11">
    <source>
        <dbReference type="EMBL" id="ASG65421.1"/>
    </source>
</evidence>
<evidence type="ECO:0000313" key="12">
    <source>
        <dbReference type="Proteomes" id="UP000197717"/>
    </source>
</evidence>
<proteinExistence type="inferred from homology"/>
<sequence>MQATFQSVVETLKQSDKPNVWQGIKRGIEREALRINENGTLATTDHPGKLGRTLTHPTITTDYSENLLEFITPVATDIDTTLKQLRDIHRVTYNAIGEELLWPMSMPCYLGSDKDIRIAKYGDSHSGRMKSLYRRGLTYRYGATMQVIAGVHYNFSVSDEMWDQLAQMDGEVNDSDYRSKRYFGLIRNFKRIAWVIPYLFGASPALCKSFFTQTNNEELLNKWDFDTVGKGTVFLPYGTSLRMSDLGYTNKEQATLKITYNSLGEYVEGLRKAITTQSQQFSKIGVKVDDEYRQLNDNILQIENEFYSPIRPKQIARDGETPSQALERGGVEYIEIRALDVNPFSDVGITAQQMRFLDLLLLHCLLQPSDEMTWEQQQQADKNFTKVVMQGRNPRLSLAHNGIDRLMADWLEELFADFSLLAKTLDNSSHSKDYQNDLADLYEWVLNPERTLSGQIMHQLKSENWDNSRIGMLLAKQYRQQMISSGLELYSQNDFSEWAQRSETAFNDRYEQDNKVDFDTFLMNYFENAKQPGR</sequence>
<dbReference type="SUPFAM" id="SSF55931">
    <property type="entry name" value="Glutamine synthetase/guanido kinase"/>
    <property type="match status" value="1"/>
</dbReference>
<keyword evidence="12" id="KW-1185">Reference proteome</keyword>
<keyword evidence="6 8" id="KW-0067">ATP-binding</keyword>